<feature type="compositionally biased region" description="Polar residues" evidence="1">
    <location>
        <begin position="53"/>
        <end position="71"/>
    </location>
</feature>
<evidence type="ECO:0000256" key="1">
    <source>
        <dbReference type="SAM" id="MobiDB-lite"/>
    </source>
</evidence>
<dbReference type="KEGG" id="coh:EAV92_09955"/>
<dbReference type="Pfam" id="PF10676">
    <property type="entry name" value="gerPA"/>
    <property type="match status" value="1"/>
</dbReference>
<feature type="region of interest" description="Disordered" evidence="1">
    <location>
        <begin position="53"/>
        <end position="81"/>
    </location>
</feature>
<feature type="compositionally biased region" description="Gly residues" evidence="1">
    <location>
        <begin position="72"/>
        <end position="81"/>
    </location>
</feature>
<dbReference type="InterPro" id="IPR019618">
    <property type="entry name" value="Spore_germination_GerPA"/>
</dbReference>
<dbReference type="RefSeq" id="WP_123040940.1">
    <property type="nucleotide sequence ID" value="NZ_CP033433.1"/>
</dbReference>
<evidence type="ECO:0000313" key="2">
    <source>
        <dbReference type="EMBL" id="AYQ72858.1"/>
    </source>
</evidence>
<dbReference type="Proteomes" id="UP000269097">
    <property type="component" value="Chromosome"/>
</dbReference>
<reference evidence="2 3" key="1">
    <citation type="submission" date="2018-10" db="EMBL/GenBank/DDBJ databases">
        <title>Genome Sequence of Cohnella sp.</title>
        <authorList>
            <person name="Srinivasan S."/>
            <person name="Kim M.K."/>
        </authorList>
    </citation>
    <scope>NUCLEOTIDE SEQUENCE [LARGE SCALE GENOMIC DNA]</scope>
    <source>
        <strain evidence="2 3">18JY8-7</strain>
    </source>
</reference>
<dbReference type="PANTHER" id="PTHR37808">
    <property type="entry name" value="SPORE GERMINATION PROTEIN-LIKE PROTEIN YDZR-RELATED"/>
    <property type="match status" value="1"/>
</dbReference>
<dbReference type="EMBL" id="CP033433">
    <property type="protein sequence ID" value="AYQ72858.1"/>
    <property type="molecule type" value="Genomic_DNA"/>
</dbReference>
<sequence>MPSIVGAVKILSIATGAVVQFGDTLQIRPNSTSKTYAGAGSFLTGDLSRSNNAVSATNTNDPDVQDSSTNQAGGGTAGTVL</sequence>
<protein>
    <submittedName>
        <fullName evidence="2">Spore germination protein</fullName>
    </submittedName>
</protein>
<organism evidence="2 3">
    <name type="scientific">Cohnella candidum</name>
    <dbReference type="NCBI Taxonomy" id="2674991"/>
    <lineage>
        <taxon>Bacteria</taxon>
        <taxon>Bacillati</taxon>
        <taxon>Bacillota</taxon>
        <taxon>Bacilli</taxon>
        <taxon>Bacillales</taxon>
        <taxon>Paenibacillaceae</taxon>
        <taxon>Cohnella</taxon>
    </lineage>
</organism>
<gene>
    <name evidence="2" type="ORF">EAV92_09955</name>
</gene>
<evidence type="ECO:0000313" key="3">
    <source>
        <dbReference type="Proteomes" id="UP000269097"/>
    </source>
</evidence>
<accession>A0A3G3JX96</accession>
<keyword evidence="3" id="KW-1185">Reference proteome</keyword>
<dbReference type="PANTHER" id="PTHR37808:SF3">
    <property type="entry name" value="SPORE GERMINATION PROTEIN GERPA-RELATED"/>
    <property type="match status" value="1"/>
</dbReference>
<name>A0A3G3JX96_9BACL</name>
<dbReference type="AlphaFoldDB" id="A0A3G3JX96"/>
<proteinExistence type="predicted"/>